<gene>
    <name evidence="1" type="ORF">Fot_53568</name>
</gene>
<sequence length="199" mass="22371">MSNILWKSFNLCFARFKCLSTITFSPPDEEEYENPKNPSALIKNFNSLYDHHLNDSDTDYIPDFASVLASQRFFFSSPGSSNAIIEPPEPPPRQGVVTGGVAIQTYSLNPFAEFRKSMQEMIEAHMERSNRRGIPSRALITKVLARPEFDFSPRSESFALELVWTGLMPPLAGGYSIYIQTDLSISNEDHIGGNTRLGR</sequence>
<proteinExistence type="predicted"/>
<evidence type="ECO:0000313" key="2">
    <source>
        <dbReference type="Proteomes" id="UP001604277"/>
    </source>
</evidence>
<dbReference type="EMBL" id="JBFOLJ010000019">
    <property type="protein sequence ID" value="KAL2463912.1"/>
    <property type="molecule type" value="Genomic_DNA"/>
</dbReference>
<organism evidence="1 2">
    <name type="scientific">Forsythia ovata</name>
    <dbReference type="NCBI Taxonomy" id="205694"/>
    <lineage>
        <taxon>Eukaryota</taxon>
        <taxon>Viridiplantae</taxon>
        <taxon>Streptophyta</taxon>
        <taxon>Embryophyta</taxon>
        <taxon>Tracheophyta</taxon>
        <taxon>Spermatophyta</taxon>
        <taxon>Magnoliopsida</taxon>
        <taxon>eudicotyledons</taxon>
        <taxon>Gunneridae</taxon>
        <taxon>Pentapetalae</taxon>
        <taxon>asterids</taxon>
        <taxon>lamiids</taxon>
        <taxon>Lamiales</taxon>
        <taxon>Oleaceae</taxon>
        <taxon>Forsythieae</taxon>
        <taxon>Forsythia</taxon>
    </lineage>
</organism>
<reference evidence="2" key="1">
    <citation type="submission" date="2024-07" db="EMBL/GenBank/DDBJ databases">
        <title>Two chromosome-level genome assemblies of Korean endemic species Abeliophyllum distichum and Forsythia ovata (Oleaceae).</title>
        <authorList>
            <person name="Jang H."/>
        </authorList>
    </citation>
    <scope>NUCLEOTIDE SEQUENCE [LARGE SCALE GENOMIC DNA]</scope>
</reference>
<name>A0ABD1PJR7_9LAMI</name>
<dbReference type="Proteomes" id="UP001604277">
    <property type="component" value="Unassembled WGS sequence"/>
</dbReference>
<keyword evidence="2" id="KW-1185">Reference proteome</keyword>
<comment type="caution">
    <text evidence="1">The sequence shown here is derived from an EMBL/GenBank/DDBJ whole genome shotgun (WGS) entry which is preliminary data.</text>
</comment>
<protein>
    <submittedName>
        <fullName evidence="1">Transcription repressor</fullName>
    </submittedName>
</protein>
<accession>A0ABD1PJR7</accession>
<evidence type="ECO:0000313" key="1">
    <source>
        <dbReference type="EMBL" id="KAL2463912.1"/>
    </source>
</evidence>
<dbReference type="AlphaFoldDB" id="A0ABD1PJR7"/>